<feature type="signal peptide" evidence="2">
    <location>
        <begin position="1"/>
        <end position="27"/>
    </location>
</feature>
<sequence length="654" mass="65530">MKKLLSTFFGGSSMVAMTIVAACSSGAVNNAADGTSDGDGGAALGDGTPDASGDADPYATCKGVDFESDGTYDVDLQAVHVGGRVTVDGAKADATHAGRITFTASAANGASGRTSAPIKADDQYEATLAPGTYDIGYEPDTHGCMNGGTPGAWPCNARVLQKGVVLTADGVFDLDLTTVLVEGKITLEGHAFPPFGPILTFSETSGASAVTIPAPTQKYQARLFPGTYDVGYAHAGPACDTFMPCNSGVINPGVNLTKSGVLDVDVPMVVARGSVSLDGTKMSGTTRGGSVTFSSSPAKTAAKNLWDGASASIGTDGNYALALLPGTYAIGYSGVPNAPSGSPLPRSGGIVLPSVPISNDGTLDVDVKTASVNGKVTVNGAPILASESAALSFTTTGGEANISILPNGTYSAILVVGNYDVGFAPSSCTTNGSLPCNGGKLRTVSLSHGGGALDIDLPVVTIEGKVTLNGGSLPVDATASITFAPPASKPSQPIDPNDPSQRGEPSASAVFVDILPDATYTTRLLSGTYDVGYGGAACDDAAMPMPCNAGTLRGSVSLTNSGALDIDIASARVNGRVTLRGTDVPTSTTDRGALSFVGKAHGTATTASFPPSGRITYDTHILRGAYVIVYAADTACSEQPSSLPCTGMVVAGCN</sequence>
<dbReference type="RefSeq" id="WP_146650443.1">
    <property type="nucleotide sequence ID" value="NZ_CP012333.1"/>
</dbReference>
<protein>
    <submittedName>
        <fullName evidence="3">Uncharacterized protein</fullName>
    </submittedName>
</protein>
<dbReference type="KEGG" id="llu:AKJ09_05802"/>
<feature type="chain" id="PRO_5005466913" evidence="2">
    <location>
        <begin position="28"/>
        <end position="654"/>
    </location>
</feature>
<feature type="region of interest" description="Disordered" evidence="1">
    <location>
        <begin position="484"/>
        <end position="506"/>
    </location>
</feature>
<proteinExistence type="predicted"/>
<evidence type="ECO:0000313" key="3">
    <source>
        <dbReference type="EMBL" id="AKU99138.1"/>
    </source>
</evidence>
<gene>
    <name evidence="3" type="ORF">AKJ09_05802</name>
</gene>
<keyword evidence="4" id="KW-1185">Reference proteome</keyword>
<evidence type="ECO:0000313" key="4">
    <source>
        <dbReference type="Proteomes" id="UP000064967"/>
    </source>
</evidence>
<dbReference type="PATRIC" id="fig|1391654.3.peg.5882"/>
<evidence type="ECO:0000256" key="2">
    <source>
        <dbReference type="SAM" id="SignalP"/>
    </source>
</evidence>
<accession>A0A0K1Q032</accession>
<organism evidence="3 4">
    <name type="scientific">Labilithrix luteola</name>
    <dbReference type="NCBI Taxonomy" id="1391654"/>
    <lineage>
        <taxon>Bacteria</taxon>
        <taxon>Pseudomonadati</taxon>
        <taxon>Myxococcota</taxon>
        <taxon>Polyangia</taxon>
        <taxon>Polyangiales</taxon>
        <taxon>Labilitrichaceae</taxon>
        <taxon>Labilithrix</taxon>
    </lineage>
</organism>
<dbReference type="Proteomes" id="UP000064967">
    <property type="component" value="Chromosome"/>
</dbReference>
<dbReference type="STRING" id="1391654.AKJ09_05802"/>
<dbReference type="PROSITE" id="PS51257">
    <property type="entry name" value="PROKAR_LIPOPROTEIN"/>
    <property type="match status" value="1"/>
</dbReference>
<keyword evidence="2" id="KW-0732">Signal</keyword>
<reference evidence="3 4" key="1">
    <citation type="submission" date="2015-08" db="EMBL/GenBank/DDBJ databases">
        <authorList>
            <person name="Babu N.S."/>
            <person name="Beckwith C.J."/>
            <person name="Beseler K.G."/>
            <person name="Brison A."/>
            <person name="Carone J.V."/>
            <person name="Caskin T.P."/>
            <person name="Diamond M."/>
            <person name="Durham M.E."/>
            <person name="Foxe J.M."/>
            <person name="Go M."/>
            <person name="Henderson B.A."/>
            <person name="Jones I.B."/>
            <person name="McGettigan J.A."/>
            <person name="Micheletti S.J."/>
            <person name="Nasrallah M.E."/>
            <person name="Ortiz D."/>
            <person name="Piller C.R."/>
            <person name="Privatt S.R."/>
            <person name="Schneider S.L."/>
            <person name="Sharp S."/>
            <person name="Smith T.C."/>
            <person name="Stanton J.D."/>
            <person name="Ullery H.E."/>
            <person name="Wilson R.J."/>
            <person name="Serrano M.G."/>
            <person name="Buck G."/>
            <person name="Lee V."/>
            <person name="Wang Y."/>
            <person name="Carvalho R."/>
            <person name="Voegtly L."/>
            <person name="Shi R."/>
            <person name="Duckworth R."/>
            <person name="Johnson A."/>
            <person name="Loviza R."/>
            <person name="Walstead R."/>
            <person name="Shah Z."/>
            <person name="Kiflezghi M."/>
            <person name="Wade K."/>
            <person name="Ball S.L."/>
            <person name="Bradley K.W."/>
            <person name="Asai D.J."/>
            <person name="Bowman C.A."/>
            <person name="Russell D.A."/>
            <person name="Pope W.H."/>
            <person name="Jacobs-Sera D."/>
            <person name="Hendrix R.W."/>
            <person name="Hatfull G.F."/>
        </authorList>
    </citation>
    <scope>NUCLEOTIDE SEQUENCE [LARGE SCALE GENOMIC DNA]</scope>
    <source>
        <strain evidence="3 4">DSM 27648</strain>
    </source>
</reference>
<dbReference type="AlphaFoldDB" id="A0A0K1Q032"/>
<name>A0A0K1Q032_9BACT</name>
<dbReference type="EMBL" id="CP012333">
    <property type="protein sequence ID" value="AKU99138.1"/>
    <property type="molecule type" value="Genomic_DNA"/>
</dbReference>
<evidence type="ECO:0000256" key="1">
    <source>
        <dbReference type="SAM" id="MobiDB-lite"/>
    </source>
</evidence>